<evidence type="ECO:0007829" key="15">
    <source>
        <dbReference type="PubMed" id="19144319"/>
    </source>
</evidence>
<evidence type="ECO:0000313" key="10">
    <source>
        <dbReference type="Proteomes" id="UP000000589"/>
    </source>
</evidence>
<dbReference type="Pfam" id="PF16563">
    <property type="entry name" value="P66_CC"/>
    <property type="match status" value="1"/>
</dbReference>
<proteinExistence type="evidence at protein level"/>
<keyword evidence="2" id="KW-0805">Transcription regulation</keyword>
<evidence type="ECO:0007829" key="11">
    <source>
        <dbReference type="PeptideAtlas" id="A0A1I7Q4G8"/>
    </source>
</evidence>
<dbReference type="GO" id="GO:0000122">
    <property type="term" value="P:negative regulation of transcription by RNA polymerase II"/>
    <property type="evidence" value="ECO:0007669"/>
    <property type="project" value="InterPro"/>
</dbReference>
<reference evidence="8 10" key="4">
    <citation type="journal article" date="2009" name="PLoS Biol.">
        <title>Lineage-specific biology revealed by a finished genome assembly of the mouse.</title>
        <authorList>
            <consortium name="Mouse Genome Sequencing Consortium"/>
            <person name="Church D.M."/>
            <person name="Goodstadt L."/>
            <person name="Hillier L.W."/>
            <person name="Zody M.C."/>
            <person name="Goldstein S."/>
            <person name="She X."/>
            <person name="Bult C.J."/>
            <person name="Agarwala R."/>
            <person name="Cherry J.L."/>
            <person name="DiCuccio M."/>
            <person name="Hlavina W."/>
            <person name="Kapustin Y."/>
            <person name="Meric P."/>
            <person name="Maglott D."/>
            <person name="Birtle Z."/>
            <person name="Marques A.C."/>
            <person name="Graves T."/>
            <person name="Zhou S."/>
            <person name="Teague B."/>
            <person name="Potamousis K."/>
            <person name="Churas C."/>
            <person name="Place M."/>
            <person name="Herschleb J."/>
            <person name="Runnheim R."/>
            <person name="Forrest D."/>
            <person name="Amos-Landgraf J."/>
            <person name="Schwartz D.C."/>
            <person name="Cheng Z."/>
            <person name="Lindblad-Toh K."/>
            <person name="Eichler E.E."/>
            <person name="Ponting C.P."/>
        </authorList>
    </citation>
    <scope>NUCLEOTIDE SEQUENCE [LARGE SCALE GENOMIC DNA]</scope>
    <source>
        <strain evidence="8 10">C57BL/6J</strain>
    </source>
</reference>
<feature type="region of interest" description="Disordered" evidence="6">
    <location>
        <begin position="169"/>
        <end position="216"/>
    </location>
</feature>
<keyword evidence="3" id="KW-0175">Coiled coil</keyword>
<dbReference type="Gene3D" id="6.10.250.1650">
    <property type="match status" value="1"/>
</dbReference>
<evidence type="ECO:0007829" key="16">
    <source>
        <dbReference type="PubMed" id="21183079"/>
    </source>
</evidence>
<dbReference type="VEuPathDB" id="HostDB:ENSMUSG00000036180"/>
<dbReference type="ProteomicsDB" id="345404"/>
<feature type="compositionally biased region" description="Polar residues" evidence="6">
    <location>
        <begin position="104"/>
        <end position="117"/>
    </location>
</feature>
<dbReference type="ExpressionAtlas" id="A0A1I7Q4G8">
    <property type="expression patterns" value="baseline and differential"/>
</dbReference>
<reference evidence="14" key="2">
    <citation type="journal article" date="2008" name="J. Proteome Res.">
        <title>Specific phosphopeptide enrichment with immobilized titanium ion affinity chromatography adsorbent for phosphoproteome analysis.</title>
        <authorList>
            <person name="Zhou H."/>
            <person name="Ye M."/>
            <person name="Dong J."/>
            <person name="Han G."/>
            <person name="Jiang X."/>
            <person name="Wu R."/>
            <person name="Zou H."/>
        </authorList>
    </citation>
    <scope>IDENTIFICATION BY MASS SPECTROMETRY [LARGE SCALE ANALYSIS]</scope>
</reference>
<protein>
    <submittedName>
        <fullName evidence="8">GATA zinc finger domain containing 2A</fullName>
    </submittedName>
</protein>
<reference evidence="8" key="9">
    <citation type="submission" date="2025-09" db="UniProtKB">
        <authorList>
            <consortium name="Ensembl"/>
        </authorList>
    </citation>
    <scope>IDENTIFICATION</scope>
    <source>
        <strain evidence="8">C57BL/6J</strain>
    </source>
</reference>
<evidence type="ECO:0000256" key="2">
    <source>
        <dbReference type="ARBA" id="ARBA00023015"/>
    </source>
</evidence>
<dbReference type="Bgee" id="ENSMUSG00000036180">
    <property type="expression patterns" value="Expressed in animal zygote and 254 other cell types or tissues"/>
</dbReference>
<feature type="compositionally biased region" description="Polar residues" evidence="6">
    <location>
        <begin position="192"/>
        <end position="210"/>
    </location>
</feature>
<dbReference type="AGR" id="MGI:2384585"/>
<dbReference type="Proteomes" id="UP000000589">
    <property type="component" value="Chromosome 8"/>
</dbReference>
<dbReference type="PANTHER" id="PTHR13455">
    <property type="entry name" value="TRANSCRIPTIONAL REPRESSOR P66-RELATED"/>
    <property type="match status" value="1"/>
</dbReference>
<dbReference type="InterPro" id="IPR040386">
    <property type="entry name" value="P66"/>
</dbReference>
<dbReference type="PANTHER" id="PTHR13455:SF3">
    <property type="entry name" value="TRANSCRIPTIONAL REPRESSOR P66-ALPHA"/>
    <property type="match status" value="1"/>
</dbReference>
<evidence type="ECO:0000256" key="3">
    <source>
        <dbReference type="ARBA" id="ARBA00023054"/>
    </source>
</evidence>
<dbReference type="jPOST" id="A0A1I7Q4G8"/>
<comment type="subcellular location">
    <subcellularLocation>
        <location evidence="1">Nucleus</location>
    </subcellularLocation>
</comment>
<sequence>MSEEACRTRSQKRTLEPDLTEDDVENKKMKMEKGSSELTVDGDSRVMPEPSAGSAQGLLRTTEAMGTGSGEGLLGDGPVDMRTSHSDMKSEKRPPSPDVIVLSDSEQPSSPRVNGLTTVALKDTSTEALLKSSPEERERMIKQLKEELRLEEAKLVLLKKLRQSQIQKEATAQKPTASSGSTVTTPPPLVRGTQNIPAGKTSLQTSSTRIPGSIIPPPLVRGGQQVSAKLGPQASSQVVMPPLVRGAQVSQIHNIRQHSSTGPPPLLLAPRASVPSMQIQGQRIIQQGLIRVANVPNTSLLVNIPQPTAASMKGTAVASAQANSTPTSVASVVASAESPASRQAAAKLALRKQLEKTLLEIPPPKPPAPEMNFLPSAANNEFIYLVGLEEVVQNLLETQAGRISATAAAAVLSREPYMCVQCKTDFTCRWREKGGAVMCENCMTSNQKKALKVEHTSRLKAAFVKALQQEQEMEQRLLQQGVGTASIKAEPAAPHPTLKQVRAGALAASSQLSRGSATAPRGVLHTFSQSPKLQNAASATALVSRTGRHSERVVGTGKGTASNWKKTPLSTGGTLAFVSPSLAVHKTSSAVDRQREYLLDMIPPRSIPQSATWK</sequence>
<dbReference type="AlphaFoldDB" id="A0A1I7Q4G8"/>
<dbReference type="Ensembl" id="ENSMUST00000177851.9">
    <property type="protein sequence ID" value="ENSMUSP00000137386.3"/>
    <property type="gene ID" value="ENSMUSG00000036180.16"/>
</dbReference>
<dbReference type="Antibodypedia" id="1819">
    <property type="antibodies" value="238 antibodies from 28 providers"/>
</dbReference>
<dbReference type="GeneTree" id="ENSGT00390000004097"/>
<evidence type="ECO:0000256" key="1">
    <source>
        <dbReference type="ARBA" id="ARBA00004123"/>
    </source>
</evidence>
<evidence type="ECO:0000313" key="8">
    <source>
        <dbReference type="Ensembl" id="ENSMUSP00000137386.3"/>
    </source>
</evidence>
<evidence type="ECO:0007829" key="13">
    <source>
        <dbReference type="PubMed" id="17242355"/>
    </source>
</evidence>
<reference evidence="15" key="3">
    <citation type="journal article" date="2009" name="Immunity">
        <title>The phagosomal proteome in interferon-gamma-activated macrophages.</title>
        <authorList>
            <person name="Trost M."/>
            <person name="English L."/>
            <person name="Lemieux S."/>
            <person name="Courcelles M."/>
            <person name="Desjardins M."/>
            <person name="Thibault P."/>
        </authorList>
    </citation>
    <scope>IDENTIFICATION BY MASS SPECTROMETRY [LARGE SCALE ANALYSIS]</scope>
</reference>
<evidence type="ECO:0000259" key="7">
    <source>
        <dbReference type="Pfam" id="PF16563"/>
    </source>
</evidence>
<evidence type="ECO:0007829" key="14">
    <source>
        <dbReference type="PubMed" id="18630941"/>
    </source>
</evidence>
<evidence type="ECO:0007829" key="17">
    <source>
        <dbReference type="PubMed" id="24129315"/>
    </source>
</evidence>
<keyword evidence="4" id="KW-0804">Transcription</keyword>
<evidence type="ECO:0000313" key="9">
    <source>
        <dbReference type="MGI" id="MGI:2384585"/>
    </source>
</evidence>
<keyword evidence="5" id="KW-0539">Nucleus</keyword>
<reference evidence="8" key="8">
    <citation type="submission" date="2025-08" db="UniProtKB">
        <authorList>
            <consortium name="Ensembl"/>
        </authorList>
    </citation>
    <scope>IDENTIFICATION</scope>
    <source>
        <strain evidence="8">C57BL/6J</strain>
    </source>
</reference>
<evidence type="ECO:0007829" key="12">
    <source>
        <dbReference type="ProteomicsDB" id="A0A1I7Q4G8"/>
    </source>
</evidence>
<evidence type="ECO:0000256" key="6">
    <source>
        <dbReference type="SAM" id="MobiDB-lite"/>
    </source>
</evidence>
<reference evidence="13" key="1">
    <citation type="journal article" date="2007" name="Proc. Natl. Acad. Sci. U.S.A.">
        <title>Large-scale phosphorylation analysis of mouse liver.</title>
        <authorList>
            <person name="Villen J."/>
            <person name="Beausoleil S.A."/>
            <person name="Gerber S.A."/>
            <person name="Gygi S.P."/>
        </authorList>
    </citation>
    <scope>IDENTIFICATION BY MASS SPECTROMETRY [LARGE SCALE ANALYSIS]</scope>
</reference>
<evidence type="ECO:0000256" key="5">
    <source>
        <dbReference type="ARBA" id="ARBA00023242"/>
    </source>
</evidence>
<reference evidence="16" key="5">
    <citation type="journal article" date="2010" name="Cell">
        <title>A tissue-specific atlas of mouse protein phosphorylation and expression.</title>
        <authorList>
            <person name="Huttlin E.L."/>
            <person name="Jedrychowski M.P."/>
            <person name="Elias J.E."/>
            <person name="Goswami T."/>
            <person name="Rad R."/>
            <person name="Beausoleil S.A."/>
            <person name="Villen J."/>
            <person name="Haas W."/>
            <person name="Sowa M.E."/>
            <person name="Gygi S.P."/>
        </authorList>
    </citation>
    <scope>IDENTIFICATION BY MASS SPECTROMETRY [LARGE SCALE ANALYSIS]</scope>
</reference>
<evidence type="ECO:0000256" key="4">
    <source>
        <dbReference type="ARBA" id="ARBA00023163"/>
    </source>
</evidence>
<keyword evidence="10" id="KW-1185">Reference proteome</keyword>
<dbReference type="MGI" id="MGI:2384585">
    <property type="gene designation" value="Gatad2a"/>
</dbReference>
<dbReference type="GO" id="GO:0005634">
    <property type="term" value="C:nucleus"/>
    <property type="evidence" value="ECO:0007669"/>
    <property type="project" value="UniProtKB-SubCell"/>
</dbReference>
<dbReference type="InterPro" id="IPR032346">
    <property type="entry name" value="P66_CC"/>
</dbReference>
<feature type="region of interest" description="Disordered" evidence="6">
    <location>
        <begin position="1"/>
        <end position="117"/>
    </location>
</feature>
<feature type="compositionally biased region" description="Basic and acidic residues" evidence="6">
    <location>
        <begin position="82"/>
        <end position="95"/>
    </location>
</feature>
<name>A0A1I7Q4G8_MOUSE</name>
<reference evidence="8 10" key="6">
    <citation type="journal article" date="2011" name="PLoS Biol.">
        <title>Modernizing reference genome assemblies.</title>
        <authorList>
            <person name="Church D.M."/>
            <person name="Schneider V.A."/>
            <person name="Graves T."/>
            <person name="Auger K."/>
            <person name="Cunningham F."/>
            <person name="Bouk N."/>
            <person name="Chen H.C."/>
            <person name="Agarwala R."/>
            <person name="McLaren W.M."/>
            <person name="Ritchie G.R."/>
            <person name="Albracht D."/>
            <person name="Kremitzki M."/>
            <person name="Rock S."/>
            <person name="Kotkiewicz H."/>
            <person name="Kremitzki C."/>
            <person name="Wollam A."/>
            <person name="Trani L."/>
            <person name="Fulton L."/>
            <person name="Fulton R."/>
            <person name="Matthews L."/>
            <person name="Whitehead S."/>
            <person name="Chow W."/>
            <person name="Torrance J."/>
            <person name="Dunn M."/>
            <person name="Harden G."/>
            <person name="Threadgold G."/>
            <person name="Wood J."/>
            <person name="Collins J."/>
            <person name="Heath P."/>
            <person name="Griffiths G."/>
            <person name="Pelan S."/>
            <person name="Grafham D."/>
            <person name="Eichler E.E."/>
            <person name="Weinstock G."/>
            <person name="Mardis E.R."/>
            <person name="Wilson R.K."/>
            <person name="Howe K."/>
            <person name="Flicek P."/>
            <person name="Hubbard T."/>
        </authorList>
    </citation>
    <scope>NUCLEOTIDE SEQUENCE [LARGE SCALE GENOMIC DNA]</scope>
    <source>
        <strain evidence="8 10">C57BL/6J</strain>
    </source>
</reference>
<keyword evidence="11 12" id="KW-1267">Proteomics identification</keyword>
<feature type="compositionally biased region" description="Basic and acidic residues" evidence="6">
    <location>
        <begin position="25"/>
        <end position="35"/>
    </location>
</feature>
<accession>A0A1I7Q4G8</accession>
<reference evidence="17" key="7">
    <citation type="journal article" date="2014" name="Mol. Cell. Proteomics">
        <title>Immunoaffinity enrichment and mass spectrometry analysis of protein methylation.</title>
        <authorList>
            <person name="Guo A."/>
            <person name="Gu H."/>
            <person name="Zhou J."/>
            <person name="Mulhern D."/>
            <person name="Wang Y."/>
            <person name="Lee K.A."/>
            <person name="Yang V."/>
            <person name="Aguiar M."/>
            <person name="Kornhauser J."/>
            <person name="Jia X."/>
            <person name="Ren J."/>
            <person name="Beausoleil S.A."/>
            <person name="Silva J.C."/>
            <person name="Vemulapalli V."/>
            <person name="Bedford M.T."/>
            <person name="Comb M.J."/>
        </authorList>
    </citation>
    <scope>IDENTIFICATION BY MASS SPECTROMETRY [LARGE SCALE ANALYSIS]</scope>
</reference>
<feature type="compositionally biased region" description="Polar residues" evidence="6">
    <location>
        <begin position="169"/>
        <end position="184"/>
    </location>
</feature>
<gene>
    <name evidence="8 9" type="primary">Gatad2a</name>
</gene>
<feature type="domain" description="Transcriptional repressor p66 coiled-coil MBD2-interaction" evidence="7">
    <location>
        <begin position="132"/>
        <end position="175"/>
    </location>
</feature>
<organism evidence="8 10">
    <name type="scientific">Mus musculus</name>
    <name type="common">Mouse</name>
    <dbReference type="NCBI Taxonomy" id="10090"/>
    <lineage>
        <taxon>Eukaryota</taxon>
        <taxon>Metazoa</taxon>
        <taxon>Chordata</taxon>
        <taxon>Craniata</taxon>
        <taxon>Vertebrata</taxon>
        <taxon>Euteleostomi</taxon>
        <taxon>Mammalia</taxon>
        <taxon>Eutheria</taxon>
        <taxon>Euarchontoglires</taxon>
        <taxon>Glires</taxon>
        <taxon>Rodentia</taxon>
        <taxon>Myomorpha</taxon>
        <taxon>Muroidea</taxon>
        <taxon>Muridae</taxon>
        <taxon>Murinae</taxon>
        <taxon>Mus</taxon>
        <taxon>Mus</taxon>
    </lineage>
</organism>